<protein>
    <submittedName>
        <fullName evidence="6">Putative ABC transporter protein</fullName>
    </submittedName>
</protein>
<accession>H8ZKT0</accession>
<evidence type="ECO:0000313" key="6">
    <source>
        <dbReference type="EMBL" id="AEX65052.1"/>
    </source>
</evidence>
<evidence type="ECO:0000256" key="2">
    <source>
        <dbReference type="ARBA" id="ARBA00022741"/>
    </source>
</evidence>
<evidence type="ECO:0000256" key="1">
    <source>
        <dbReference type="ARBA" id="ARBA00022448"/>
    </source>
</evidence>
<dbReference type="InterPro" id="IPR003593">
    <property type="entry name" value="AAA+_ATPase"/>
</dbReference>
<dbReference type="PROSITE" id="PS50893">
    <property type="entry name" value="ABC_TRANSPORTER_2"/>
    <property type="match status" value="1"/>
</dbReference>
<keyword evidence="3" id="KW-0067">ATP-binding</keyword>
<dbReference type="EMBL" id="JN241636">
    <property type="protein sequence ID" value="AEX65052.1"/>
    <property type="molecule type" value="Genomic_DNA"/>
</dbReference>
<evidence type="ECO:0000256" key="4">
    <source>
        <dbReference type="SAM" id="MobiDB-lite"/>
    </source>
</evidence>
<dbReference type="GO" id="GO:0016887">
    <property type="term" value="F:ATP hydrolysis activity"/>
    <property type="evidence" value="ECO:0007669"/>
    <property type="project" value="InterPro"/>
</dbReference>
<feature type="domain" description="ABC transporter" evidence="5">
    <location>
        <begin position="45"/>
        <end position="278"/>
    </location>
</feature>
<keyword evidence="1" id="KW-0813">Transport</keyword>
<evidence type="ECO:0000256" key="3">
    <source>
        <dbReference type="ARBA" id="ARBA00022840"/>
    </source>
</evidence>
<dbReference type="AlphaFoldDB" id="H8ZKT0"/>
<keyword evidence="2" id="KW-0547">Nucleotide-binding</keyword>
<dbReference type="InterPro" id="IPR050166">
    <property type="entry name" value="ABC_transporter_ATP-bind"/>
</dbReference>
<dbReference type="GO" id="GO:0005524">
    <property type="term" value="F:ATP binding"/>
    <property type="evidence" value="ECO:0007669"/>
    <property type="project" value="UniProtKB-KW"/>
</dbReference>
<proteinExistence type="predicted"/>
<dbReference type="InterPro" id="IPR003439">
    <property type="entry name" value="ABC_transporter-like_ATP-bd"/>
</dbReference>
<sequence length="295" mass="32058">MTNFVKQRLRGHPVDDAPFDNPGQPENLPGGSEMAGTSHIADPAISLRGVVKTFPKRRKQQAVTALDRFDLDIASGEFVALIGPSGCGKSTALRLIANLDAPTEGEVLVEGRSPRHLAESHRLGVAFQDHALLPWLSVEANMALPFQLAGRRTDSAKIADLIGLVGLKGFETARPKHLSGGMRQRVAIARALALDPEVLLLDEPFGALDAVTRRRLNLELQRIWSAHQITTLLVTHSVDEAVFLADRVVAMSGRPGRIKQTANVSFARPRAAEITRTDDFHHLCDSLSLALESDE</sequence>
<evidence type="ECO:0000259" key="5">
    <source>
        <dbReference type="PROSITE" id="PS50893"/>
    </source>
</evidence>
<name>H8ZKT0_9NOCA</name>
<dbReference type="Gene3D" id="3.40.50.300">
    <property type="entry name" value="P-loop containing nucleotide triphosphate hydrolases"/>
    <property type="match status" value="1"/>
</dbReference>
<dbReference type="PANTHER" id="PTHR42788">
    <property type="entry name" value="TAURINE IMPORT ATP-BINDING PROTEIN-RELATED"/>
    <property type="match status" value="1"/>
</dbReference>
<dbReference type="PROSITE" id="PS00211">
    <property type="entry name" value="ABC_TRANSPORTER_1"/>
    <property type="match status" value="1"/>
</dbReference>
<dbReference type="PANTHER" id="PTHR42788:SF13">
    <property type="entry name" value="ALIPHATIC SULFONATES IMPORT ATP-BINDING PROTEIN SSUB"/>
    <property type="match status" value="1"/>
</dbReference>
<feature type="region of interest" description="Disordered" evidence="4">
    <location>
        <begin position="1"/>
        <end position="39"/>
    </location>
</feature>
<dbReference type="SUPFAM" id="SSF52540">
    <property type="entry name" value="P-loop containing nucleoside triphosphate hydrolases"/>
    <property type="match status" value="1"/>
</dbReference>
<organism evidence="6">
    <name type="scientific">Rhodococcus sp. Mel</name>
    <dbReference type="NCBI Taxonomy" id="1093626"/>
    <lineage>
        <taxon>Bacteria</taxon>
        <taxon>Bacillati</taxon>
        <taxon>Actinomycetota</taxon>
        <taxon>Actinomycetes</taxon>
        <taxon>Mycobacteriales</taxon>
        <taxon>Nocardiaceae</taxon>
        <taxon>Rhodococcus</taxon>
    </lineage>
</organism>
<dbReference type="CDD" id="cd03293">
    <property type="entry name" value="ABC_NrtD_SsuB_transporters"/>
    <property type="match status" value="1"/>
</dbReference>
<dbReference type="SMART" id="SM00382">
    <property type="entry name" value="AAA"/>
    <property type="match status" value="1"/>
</dbReference>
<dbReference type="InterPro" id="IPR017871">
    <property type="entry name" value="ABC_transporter-like_CS"/>
</dbReference>
<geneLocation type="plasmid" evidence="6">
    <name>pMel2</name>
</geneLocation>
<dbReference type="InterPro" id="IPR027417">
    <property type="entry name" value="P-loop_NTPase"/>
</dbReference>
<reference evidence="6" key="1">
    <citation type="journal article" date="2012" name="Appl. Environ. Microbiol.">
        <title>Plasmid localization and organization of melamine degradation genes in Rhodococcus sp. strain Mel.</title>
        <authorList>
            <person name="Dodge A.G."/>
            <person name="Wackett L.P."/>
            <person name="Sadowsky M.J."/>
        </authorList>
    </citation>
    <scope>NUCLEOTIDE SEQUENCE</scope>
    <source>
        <strain evidence="6">Mel</strain>
        <plasmid evidence="6">pMel2</plasmid>
    </source>
</reference>
<dbReference type="Pfam" id="PF00005">
    <property type="entry name" value="ABC_tran"/>
    <property type="match status" value="1"/>
</dbReference>
<keyword evidence="6" id="KW-0614">Plasmid</keyword>